<dbReference type="Gramene" id="PRQ37432">
    <property type="protein sequence ID" value="PRQ37432"/>
    <property type="gene ID" value="RchiOBHm_Chr4g0402531"/>
</dbReference>
<keyword evidence="1" id="KW-1133">Transmembrane helix</keyword>
<feature type="transmembrane region" description="Helical" evidence="1">
    <location>
        <begin position="76"/>
        <end position="105"/>
    </location>
</feature>
<reference evidence="2 3" key="1">
    <citation type="journal article" date="2018" name="Nat. Genet.">
        <title>The Rosa genome provides new insights in the design of modern roses.</title>
        <authorList>
            <person name="Bendahmane M."/>
        </authorList>
    </citation>
    <scope>NUCLEOTIDE SEQUENCE [LARGE SCALE GENOMIC DNA]</scope>
    <source>
        <strain evidence="3">cv. Old Blush</strain>
    </source>
</reference>
<evidence type="ECO:0000313" key="2">
    <source>
        <dbReference type="EMBL" id="PRQ37432.1"/>
    </source>
</evidence>
<sequence>MATILGIVTTGIRARNWACFRCVWRGTVVGSPVLVTSHIRLTLTVALATHFLLHFHSNRVTHHRHHHLPKQSLMGMFSLINFPVFLILMHSSALLLNCNLFILLLNSRSPPLLKVHQSLILTQIHGYIPRFHKAIPVTLILSSSPPNP</sequence>
<comment type="caution">
    <text evidence="2">The sequence shown here is derived from an EMBL/GenBank/DDBJ whole genome shotgun (WGS) entry which is preliminary data.</text>
</comment>
<name>A0A2P6QTB6_ROSCH</name>
<keyword evidence="1" id="KW-0812">Transmembrane</keyword>
<gene>
    <name evidence="2" type="ORF">RchiOBHm_Chr4g0402531</name>
</gene>
<accession>A0A2P6QTB6</accession>
<organism evidence="2 3">
    <name type="scientific">Rosa chinensis</name>
    <name type="common">China rose</name>
    <dbReference type="NCBI Taxonomy" id="74649"/>
    <lineage>
        <taxon>Eukaryota</taxon>
        <taxon>Viridiplantae</taxon>
        <taxon>Streptophyta</taxon>
        <taxon>Embryophyta</taxon>
        <taxon>Tracheophyta</taxon>
        <taxon>Spermatophyta</taxon>
        <taxon>Magnoliopsida</taxon>
        <taxon>eudicotyledons</taxon>
        <taxon>Gunneridae</taxon>
        <taxon>Pentapetalae</taxon>
        <taxon>rosids</taxon>
        <taxon>fabids</taxon>
        <taxon>Rosales</taxon>
        <taxon>Rosaceae</taxon>
        <taxon>Rosoideae</taxon>
        <taxon>Rosoideae incertae sedis</taxon>
        <taxon>Rosa</taxon>
    </lineage>
</organism>
<dbReference type="EMBL" id="PDCK01000042">
    <property type="protein sequence ID" value="PRQ37432.1"/>
    <property type="molecule type" value="Genomic_DNA"/>
</dbReference>
<keyword evidence="3" id="KW-1185">Reference proteome</keyword>
<dbReference type="AlphaFoldDB" id="A0A2P6QTB6"/>
<keyword evidence="1" id="KW-0472">Membrane</keyword>
<evidence type="ECO:0000313" key="3">
    <source>
        <dbReference type="Proteomes" id="UP000238479"/>
    </source>
</evidence>
<protein>
    <submittedName>
        <fullName evidence="2">Uncharacterized protein</fullName>
    </submittedName>
</protein>
<evidence type="ECO:0000256" key="1">
    <source>
        <dbReference type="SAM" id="Phobius"/>
    </source>
</evidence>
<dbReference type="Proteomes" id="UP000238479">
    <property type="component" value="Chromosome 4"/>
</dbReference>
<proteinExistence type="predicted"/>